<evidence type="ECO:0000313" key="2">
    <source>
        <dbReference type="EMBL" id="KAJ9591384.1"/>
    </source>
</evidence>
<feature type="compositionally biased region" description="Polar residues" evidence="1">
    <location>
        <begin position="68"/>
        <end position="89"/>
    </location>
</feature>
<dbReference type="EMBL" id="JASPKZ010003868">
    <property type="protein sequence ID" value="KAJ9591384.1"/>
    <property type="molecule type" value="Genomic_DNA"/>
</dbReference>
<dbReference type="AlphaFoldDB" id="A0AAD8A2Q3"/>
<name>A0AAD8A2Q3_DIPPU</name>
<evidence type="ECO:0000313" key="3">
    <source>
        <dbReference type="Proteomes" id="UP001233999"/>
    </source>
</evidence>
<reference evidence="2" key="2">
    <citation type="submission" date="2023-05" db="EMBL/GenBank/DDBJ databases">
        <authorList>
            <person name="Fouks B."/>
        </authorList>
    </citation>
    <scope>NUCLEOTIDE SEQUENCE</scope>
    <source>
        <strain evidence="2">Stay&amp;Tobe</strain>
        <tissue evidence="2">Testes</tissue>
    </source>
</reference>
<sequence>LTNTNSSVTNTAESNVLNSVKEVTSLATEGSHIENGMIQNSEDNCEDEDSKCRKRRRSMNFVLHLVTSHGQQTPDDLVSSLSNDSQSHIQNDEETESGNQTDFVQDHFLSII</sequence>
<dbReference type="Proteomes" id="UP001233999">
    <property type="component" value="Unassembled WGS sequence"/>
</dbReference>
<gene>
    <name evidence="2" type="ORF">L9F63_001990</name>
</gene>
<organism evidence="2 3">
    <name type="scientific">Diploptera punctata</name>
    <name type="common">Pacific beetle cockroach</name>
    <dbReference type="NCBI Taxonomy" id="6984"/>
    <lineage>
        <taxon>Eukaryota</taxon>
        <taxon>Metazoa</taxon>
        <taxon>Ecdysozoa</taxon>
        <taxon>Arthropoda</taxon>
        <taxon>Hexapoda</taxon>
        <taxon>Insecta</taxon>
        <taxon>Pterygota</taxon>
        <taxon>Neoptera</taxon>
        <taxon>Polyneoptera</taxon>
        <taxon>Dictyoptera</taxon>
        <taxon>Blattodea</taxon>
        <taxon>Blaberoidea</taxon>
        <taxon>Blaberidae</taxon>
        <taxon>Diplopterinae</taxon>
        <taxon>Diploptera</taxon>
    </lineage>
</organism>
<accession>A0AAD8A2Q3</accession>
<comment type="caution">
    <text evidence="2">The sequence shown here is derived from an EMBL/GenBank/DDBJ whole genome shotgun (WGS) entry which is preliminary data.</text>
</comment>
<feature type="non-terminal residue" evidence="2">
    <location>
        <position position="112"/>
    </location>
</feature>
<evidence type="ECO:0000256" key="1">
    <source>
        <dbReference type="SAM" id="MobiDB-lite"/>
    </source>
</evidence>
<reference evidence="2" key="1">
    <citation type="journal article" date="2023" name="IScience">
        <title>Live-bearing cockroach genome reveals convergent evolutionary mechanisms linked to viviparity in insects and beyond.</title>
        <authorList>
            <person name="Fouks B."/>
            <person name="Harrison M.C."/>
            <person name="Mikhailova A.A."/>
            <person name="Marchal E."/>
            <person name="English S."/>
            <person name="Carruthers M."/>
            <person name="Jennings E.C."/>
            <person name="Chiamaka E.L."/>
            <person name="Frigard R.A."/>
            <person name="Pippel M."/>
            <person name="Attardo G.M."/>
            <person name="Benoit J.B."/>
            <person name="Bornberg-Bauer E."/>
            <person name="Tobe S.S."/>
        </authorList>
    </citation>
    <scope>NUCLEOTIDE SEQUENCE</scope>
    <source>
        <strain evidence="2">Stay&amp;Tobe</strain>
    </source>
</reference>
<feature type="region of interest" description="Disordered" evidence="1">
    <location>
        <begin position="68"/>
        <end position="103"/>
    </location>
</feature>
<protein>
    <submittedName>
        <fullName evidence="2">Uncharacterized protein</fullName>
    </submittedName>
</protein>
<feature type="non-terminal residue" evidence="2">
    <location>
        <position position="1"/>
    </location>
</feature>
<proteinExistence type="predicted"/>
<keyword evidence="3" id="KW-1185">Reference proteome</keyword>